<dbReference type="GO" id="GO:0017057">
    <property type="term" value="F:6-phosphogluconolactonase activity"/>
    <property type="evidence" value="ECO:0007669"/>
    <property type="project" value="TreeGrafter"/>
</dbReference>
<dbReference type="Pfam" id="PF10282">
    <property type="entry name" value="Lactonase"/>
    <property type="match status" value="1"/>
</dbReference>
<dbReference type="STRING" id="1343740.M271_39345"/>
<name>A0A3L8RD78_STRRN</name>
<comment type="caution">
    <text evidence="3">The sequence shown here is derived from an EMBL/GenBank/DDBJ whole genome shotgun (WGS) entry which is preliminary data.</text>
</comment>
<dbReference type="InterPro" id="IPR019405">
    <property type="entry name" value="Lactonase_7-beta_prop"/>
</dbReference>
<protein>
    <recommendedName>
        <fullName evidence="5">3-carboxymuconate cyclase</fullName>
    </recommendedName>
</protein>
<dbReference type="SUPFAM" id="SSF75011">
    <property type="entry name" value="3-carboxy-cis,cis-mucoante lactonizing enzyme"/>
    <property type="match status" value="1"/>
</dbReference>
<feature type="signal peptide" evidence="2">
    <location>
        <begin position="1"/>
        <end position="35"/>
    </location>
</feature>
<gene>
    <name evidence="3" type="ORF">D3C57_104240</name>
</gene>
<dbReference type="PANTHER" id="PTHR30344:SF1">
    <property type="entry name" value="6-PHOSPHOGLUCONOLACTONASE"/>
    <property type="match status" value="1"/>
</dbReference>
<dbReference type="EMBL" id="QYCY01000001">
    <property type="protein sequence ID" value="RLV77551.1"/>
    <property type="molecule type" value="Genomic_DNA"/>
</dbReference>
<proteinExistence type="inferred from homology"/>
<sequence>MSRRRRSYTKSRVIGLSVAVTTVAAAVTTFSLANASEEHRPDAASSTKAAATGADHAVFVQGNEVSGNTIHAFKRSGTGKLTAAGNYKTGGKGAVATGAPTDALASQGSLVYDARHHLLIGVNAGSGSVTSFGVSGQKLSNRQSVSSGGDFPLSVAVYGDTAYVLNGGGEASVQGFNITAQGLKAIPGSKRLLGVKGPAVPVFSDNPAQVSFTPDGENLAVTLKSTNTIEVFPVAADGTLAKKAVSNKSAGNVPFGFTFDQGGRLLVTEAEESTVSTYEVGVGGKLTTVTAAVPNGQNTLCWIQAAGGFFYGASTGNSAVTAYSVDSAGKVSVVAKQAVPLSADSRGTIDMAASADGAFLYVQNGTTGNIDGFRVAANGKLTLVTRATEGLPKFSAEKGGMEGIVAA</sequence>
<evidence type="ECO:0000313" key="4">
    <source>
        <dbReference type="Proteomes" id="UP000281594"/>
    </source>
</evidence>
<organism evidence="3 4">
    <name type="scientific">Streptomyces rapamycinicus (strain ATCC 29253 / DSM 41530 / NRRL 5491 / AYB-994)</name>
    <name type="common">Streptomyces hygroscopicus (strain ATCC 29253)</name>
    <dbReference type="NCBI Taxonomy" id="1343740"/>
    <lineage>
        <taxon>Bacteria</taxon>
        <taxon>Bacillati</taxon>
        <taxon>Actinomycetota</taxon>
        <taxon>Actinomycetes</taxon>
        <taxon>Kitasatosporales</taxon>
        <taxon>Streptomycetaceae</taxon>
        <taxon>Streptomyces</taxon>
        <taxon>Streptomyces violaceusniger group</taxon>
    </lineage>
</organism>
<feature type="chain" id="PRO_5018052451" description="3-carboxymuconate cyclase" evidence="2">
    <location>
        <begin position="36"/>
        <end position="407"/>
    </location>
</feature>
<reference evidence="3 4" key="1">
    <citation type="journal article" date="2018" name="J. Biol. Chem.">
        <title>Discovery of the actinoplanic acid pathway in Streptomyces rapamycinicus reveals a genetically conserved synergism with rapamycin.</title>
        <authorList>
            <person name="Mrak P."/>
            <person name="Krastel P."/>
            <person name="Pivk Lukancic P."/>
            <person name="Tao J."/>
            <person name="Pistorius D."/>
            <person name="Moore C.M."/>
        </authorList>
    </citation>
    <scope>NUCLEOTIDE SEQUENCE [LARGE SCALE GENOMIC DNA]</scope>
    <source>
        <strain evidence="3 4">NRRL 5491</strain>
    </source>
</reference>
<dbReference type="SUPFAM" id="SSF63829">
    <property type="entry name" value="Calcium-dependent phosphotriesterase"/>
    <property type="match status" value="1"/>
</dbReference>
<dbReference type="Proteomes" id="UP000281594">
    <property type="component" value="Unassembled WGS sequence"/>
</dbReference>
<evidence type="ECO:0008006" key="5">
    <source>
        <dbReference type="Google" id="ProtNLM"/>
    </source>
</evidence>
<keyword evidence="2" id="KW-0732">Signal</keyword>
<accession>A0A3L8RD78</accession>
<dbReference type="Gene3D" id="2.130.10.10">
    <property type="entry name" value="YVTN repeat-like/Quinoprotein amine dehydrogenase"/>
    <property type="match status" value="3"/>
</dbReference>
<dbReference type="InterPro" id="IPR015943">
    <property type="entry name" value="WD40/YVTN_repeat-like_dom_sf"/>
</dbReference>
<evidence type="ECO:0000313" key="3">
    <source>
        <dbReference type="EMBL" id="RLV77551.1"/>
    </source>
</evidence>
<dbReference type="PANTHER" id="PTHR30344">
    <property type="entry name" value="6-PHOSPHOGLUCONOLACTONASE-RELATED"/>
    <property type="match status" value="1"/>
</dbReference>
<dbReference type="AlphaFoldDB" id="A0A3L8RD78"/>
<evidence type="ECO:0000256" key="2">
    <source>
        <dbReference type="SAM" id="SignalP"/>
    </source>
</evidence>
<evidence type="ECO:0000256" key="1">
    <source>
        <dbReference type="ARBA" id="ARBA00005564"/>
    </source>
</evidence>
<dbReference type="InterPro" id="IPR050282">
    <property type="entry name" value="Cycloisomerase_2"/>
</dbReference>
<comment type="similarity">
    <text evidence="1">Belongs to the cycloisomerase 2 family.</text>
</comment>